<dbReference type="Gene3D" id="2.60.40.10">
    <property type="entry name" value="Immunoglobulins"/>
    <property type="match status" value="1"/>
</dbReference>
<evidence type="ECO:0000259" key="7">
    <source>
        <dbReference type="PROSITE" id="PS50847"/>
    </source>
</evidence>
<gene>
    <name evidence="8" type="ORF">BCR24_00575</name>
</gene>
<feature type="compositionally biased region" description="Low complexity" evidence="6">
    <location>
        <begin position="610"/>
        <end position="628"/>
    </location>
</feature>
<feature type="domain" description="Gram-positive cocci surface proteins LPxTG" evidence="7">
    <location>
        <begin position="629"/>
        <end position="663"/>
    </location>
</feature>
<dbReference type="STRING" id="1131292.BCR24_00575"/>
<sequence length="663" mass="71971">MKKWTHTLLVSTLVLGTVPYGTMNSSVQAIAEEIEKQEMTEASGETAKEFEGESLTSSVKQTTSDSKQVMSEVTTSTEIMEEGAKSNEVVGHSQIALAQENKSEGMNQVMPRNIGDFIITVDGVVLPVQEIDYQYTNAVHINFVRKDPDNPFAKSYQYEFLSGGGIQSGNNVDMTAYLTGPEGIYEFRLQGLDARGGSDTGYFANNIQRTASSINIDGVINQSETVVEDPSSIIVGRDVADTYGDYSYSWVIKDASGDVVQFGETGEQPDIDQLATGEYTITNIVTETPPAGYVSTAPITDTTSGKFKITAGKVIVEHILVDSDGNQVKIYSTDDTSYSGKIGLGYATTPIEITGYELVVEKMPANQNGTYTKADQTVKYYYKKVKTNINIEYVNEKGEPLSTGDIILGEYEDPYKTTAKDIQGYELVTTPNNATGNHTDKDQTVSYVYKKKATKVNVHYVDEKGKPLAESGLLDGFFDDPYNTTPKPISGYILMAVPRNASGKYDVDPTEVTYIYKKIEAPTVDDAVEGAKEVTGNGMPNSKVIVTFPDGTKVTVDVDKDGKWKTAVPEGIELRKGDKLTAVTLDPLTGTLSDPGAGKVTPLSNKVPETTTKPSNTSNTSSTQTKNKLPNTGETNNTDVMTMGLLSLVLAFFGKFLQKKKAE</sequence>
<dbReference type="PROSITE" id="PS50847">
    <property type="entry name" value="GRAM_POS_ANCHORING"/>
    <property type="match status" value="1"/>
</dbReference>
<evidence type="ECO:0000256" key="4">
    <source>
        <dbReference type="ARBA" id="ARBA00022737"/>
    </source>
</evidence>
<dbReference type="Proteomes" id="UP000094469">
    <property type="component" value="Unassembled WGS sequence"/>
</dbReference>
<keyword evidence="4" id="KW-0677">Repeat</keyword>
<dbReference type="InterPro" id="IPR009459">
    <property type="entry name" value="MucBP_dom"/>
</dbReference>
<organism evidence="8 9">
    <name type="scientific">Enterococcus ureilyticus</name>
    <dbReference type="NCBI Taxonomy" id="1131292"/>
    <lineage>
        <taxon>Bacteria</taxon>
        <taxon>Bacillati</taxon>
        <taxon>Bacillota</taxon>
        <taxon>Bacilli</taxon>
        <taxon>Lactobacillales</taxon>
        <taxon>Enterococcaceae</taxon>
        <taxon>Enterococcus</taxon>
    </lineage>
</organism>
<dbReference type="AlphaFoldDB" id="A0A1E5HGB1"/>
<dbReference type="Pfam" id="PF06458">
    <property type="entry name" value="MucBP"/>
    <property type="match status" value="3"/>
</dbReference>
<evidence type="ECO:0000256" key="1">
    <source>
        <dbReference type="ARBA" id="ARBA00022512"/>
    </source>
</evidence>
<keyword evidence="1" id="KW-0134">Cell wall</keyword>
<evidence type="ECO:0000256" key="2">
    <source>
        <dbReference type="ARBA" id="ARBA00022525"/>
    </source>
</evidence>
<feature type="region of interest" description="Disordered" evidence="6">
    <location>
        <begin position="40"/>
        <end position="70"/>
    </location>
</feature>
<evidence type="ECO:0000313" key="9">
    <source>
        <dbReference type="Proteomes" id="UP000094469"/>
    </source>
</evidence>
<evidence type="ECO:0000256" key="6">
    <source>
        <dbReference type="SAM" id="MobiDB-lite"/>
    </source>
</evidence>
<keyword evidence="5" id="KW-0572">Peptidoglycan-anchor</keyword>
<evidence type="ECO:0000256" key="5">
    <source>
        <dbReference type="ARBA" id="ARBA00023088"/>
    </source>
</evidence>
<dbReference type="NCBIfam" id="TIGR01167">
    <property type="entry name" value="LPXTG_anchor"/>
    <property type="match status" value="1"/>
</dbReference>
<dbReference type="InterPro" id="IPR019931">
    <property type="entry name" value="LPXTG_anchor"/>
</dbReference>
<feature type="compositionally biased region" description="Polar residues" evidence="6">
    <location>
        <begin position="54"/>
        <end position="70"/>
    </location>
</feature>
<dbReference type="RefSeq" id="WP_069638618.1">
    <property type="nucleotide sequence ID" value="NZ_JAFBEZ010000003.1"/>
</dbReference>
<accession>A0A1E5HGB1</accession>
<dbReference type="InterPro" id="IPR013783">
    <property type="entry name" value="Ig-like_fold"/>
</dbReference>
<dbReference type="EMBL" id="MIKC01000001">
    <property type="protein sequence ID" value="OEG23886.1"/>
    <property type="molecule type" value="Genomic_DNA"/>
</dbReference>
<keyword evidence="9" id="KW-1185">Reference proteome</keyword>
<dbReference type="OrthoDB" id="2184730at2"/>
<name>A0A1E5HGB1_9ENTE</name>
<dbReference type="Gene3D" id="3.10.20.320">
    <property type="entry name" value="Putative peptidoglycan bound protein (lpxtg motif)"/>
    <property type="match status" value="3"/>
</dbReference>
<reference evidence="9" key="1">
    <citation type="submission" date="2016-09" db="EMBL/GenBank/DDBJ databases">
        <authorList>
            <person name="Gulvik C.A."/>
        </authorList>
    </citation>
    <scope>NUCLEOTIDE SEQUENCE [LARGE SCALE GENOMIC DNA]</scope>
    <source>
        <strain evidence="9">LMG 26676</strain>
    </source>
</reference>
<keyword evidence="2" id="KW-0964">Secreted</keyword>
<evidence type="ECO:0000313" key="8">
    <source>
        <dbReference type="EMBL" id="OEG23886.1"/>
    </source>
</evidence>
<comment type="caution">
    <text evidence="8">The sequence shown here is derived from an EMBL/GenBank/DDBJ whole genome shotgun (WGS) entry which is preliminary data.</text>
</comment>
<feature type="region of interest" description="Disordered" evidence="6">
    <location>
        <begin position="590"/>
        <end position="636"/>
    </location>
</feature>
<dbReference type="Pfam" id="PF00746">
    <property type="entry name" value="Gram_pos_anchor"/>
    <property type="match status" value="1"/>
</dbReference>
<keyword evidence="3" id="KW-0732">Signal</keyword>
<evidence type="ECO:0000256" key="3">
    <source>
        <dbReference type="ARBA" id="ARBA00022729"/>
    </source>
</evidence>
<proteinExistence type="predicted"/>
<protein>
    <recommendedName>
        <fullName evidence="7">Gram-positive cocci surface proteins LPxTG domain-containing protein</fullName>
    </recommendedName>
</protein>